<dbReference type="STRING" id="106549.A0A540L8R9"/>
<dbReference type="Proteomes" id="UP000315295">
    <property type="component" value="Unassembled WGS sequence"/>
</dbReference>
<sequence length="768" mass="85813">MVSKFLVLPFFFFFHIFFAFRFQPSEAQSWIKAAYWYSGSGFPISDINSPLFTHLIYAYTDVNSSSYELSSSSSDSSEQYYSTFTPTVKRKNPSVTTLVSIGGGNADYGVISTMLSSSSHRKSFIDSSIIFARRYGFLGLEFCWAAANTSSDMTNMGKLFQEWRAAIASEAAKTSQTPLILTAAVLYRPDFESFAYPVESIRDNLNWVHVVSYAYYEPQRTNFTGAHAALYDPSSDLSTDYGIKSWIGRGLSASKLVLGLPSYGYAWTLSNPRDSAIGAPAKGPAITKVGSMSYKDIKGYIDRYGADIVYNATYVAKYCVIGSAWIGFDDAEVVKIKVSYAKEQKLLGYFIWQVSLDDNWVLSLAAAAQEGGGSGQNKRRLLVIVLTTIASVILLLGSALSYFRMRLHKSKAKESESRANDRADTAGNFNSNVPNLKIFSIADVEAATDGFSIENKLGEGGYGPVYKGVLPDGQEIAVKKLSKASTQGFEEFKNEVMLTAKLQHVNLVRVLGFCIEHHEQMLIYEYMPKKSLDLYLFDPVRRYELDWRKRVQIIEGVTQGLLYLQEYSRLTIIHRDLKASNILLDEEMRPKISDFGMARIFAKDELEANTGRIVGTYGYVPPEYVKKGLYSTKSDVYSFGVLLLQIISGKKNASYYGSDEDLNLLEYAYLLWKQGKGMEFMDPALDDIHSLCKLMRCLQIALLCVQENANDRPSMLEISSMLQNEGATMENPKIPAFSKRNEDEETNPTPLLEACSIDDATISEVVAR</sequence>
<dbReference type="Gene3D" id="3.10.50.10">
    <property type="match status" value="1"/>
</dbReference>
<reference evidence="17 18" key="1">
    <citation type="journal article" date="2019" name="G3 (Bethesda)">
        <title>Sequencing of a Wild Apple (Malus baccata) Genome Unravels the Differences Between Cultivated and Wild Apple Species Regarding Disease Resistance and Cold Tolerance.</title>
        <authorList>
            <person name="Chen X."/>
        </authorList>
    </citation>
    <scope>NUCLEOTIDE SEQUENCE [LARGE SCALE GENOMIC DNA]</scope>
    <source>
        <strain evidence="18">cv. Shandingzi</strain>
        <tissue evidence="17">Leaves</tissue>
    </source>
</reference>
<dbReference type="GO" id="GO:0005524">
    <property type="term" value="F:ATP binding"/>
    <property type="evidence" value="ECO:0007669"/>
    <property type="project" value="UniProtKB-KW"/>
</dbReference>
<keyword evidence="13" id="KW-1133">Transmembrane helix</keyword>
<comment type="catalytic activity">
    <reaction evidence="11">
        <text>L-seryl-[protein] + ATP = O-phospho-L-seryl-[protein] + ADP + H(+)</text>
        <dbReference type="Rhea" id="RHEA:17989"/>
        <dbReference type="Rhea" id="RHEA-COMP:9863"/>
        <dbReference type="Rhea" id="RHEA-COMP:11604"/>
        <dbReference type="ChEBI" id="CHEBI:15378"/>
        <dbReference type="ChEBI" id="CHEBI:29999"/>
        <dbReference type="ChEBI" id="CHEBI:30616"/>
        <dbReference type="ChEBI" id="CHEBI:83421"/>
        <dbReference type="ChEBI" id="CHEBI:456216"/>
        <dbReference type="EC" id="2.7.11.1"/>
    </reaction>
</comment>
<dbReference type="CDD" id="cd02879">
    <property type="entry name" value="GH18_plant_chitinase_class_V"/>
    <property type="match status" value="1"/>
</dbReference>
<dbReference type="EC" id="2.7.11.1" evidence="1"/>
<dbReference type="Gene3D" id="3.30.200.20">
    <property type="entry name" value="Phosphorylase Kinase, domain 1"/>
    <property type="match status" value="1"/>
</dbReference>
<dbReference type="Pfam" id="PF07714">
    <property type="entry name" value="PK_Tyr_Ser-Thr"/>
    <property type="match status" value="1"/>
</dbReference>
<dbReference type="EMBL" id="VIEB01000703">
    <property type="protein sequence ID" value="TQD82874.1"/>
    <property type="molecule type" value="Genomic_DNA"/>
</dbReference>
<organism evidence="17 18">
    <name type="scientific">Malus baccata</name>
    <name type="common">Siberian crab apple</name>
    <name type="synonym">Pyrus baccata</name>
    <dbReference type="NCBI Taxonomy" id="106549"/>
    <lineage>
        <taxon>Eukaryota</taxon>
        <taxon>Viridiplantae</taxon>
        <taxon>Streptophyta</taxon>
        <taxon>Embryophyta</taxon>
        <taxon>Tracheophyta</taxon>
        <taxon>Spermatophyta</taxon>
        <taxon>Magnoliopsida</taxon>
        <taxon>eudicotyledons</taxon>
        <taxon>Gunneridae</taxon>
        <taxon>Pentapetalae</taxon>
        <taxon>rosids</taxon>
        <taxon>fabids</taxon>
        <taxon>Rosales</taxon>
        <taxon>Rosaceae</taxon>
        <taxon>Amygdaloideae</taxon>
        <taxon>Maleae</taxon>
        <taxon>Malus</taxon>
    </lineage>
</organism>
<comment type="catalytic activity">
    <reaction evidence="10">
        <text>L-threonyl-[protein] + ATP = O-phospho-L-threonyl-[protein] + ADP + H(+)</text>
        <dbReference type="Rhea" id="RHEA:46608"/>
        <dbReference type="Rhea" id="RHEA-COMP:11060"/>
        <dbReference type="Rhea" id="RHEA-COMP:11605"/>
        <dbReference type="ChEBI" id="CHEBI:15378"/>
        <dbReference type="ChEBI" id="CHEBI:30013"/>
        <dbReference type="ChEBI" id="CHEBI:30616"/>
        <dbReference type="ChEBI" id="CHEBI:61977"/>
        <dbReference type="ChEBI" id="CHEBI:456216"/>
        <dbReference type="EC" id="2.7.11.1"/>
    </reaction>
</comment>
<evidence type="ECO:0000256" key="8">
    <source>
        <dbReference type="ARBA" id="ARBA00023157"/>
    </source>
</evidence>
<keyword evidence="8" id="KW-1015">Disulfide bond</keyword>
<keyword evidence="9" id="KW-0325">Glycoprotein</keyword>
<proteinExistence type="predicted"/>
<evidence type="ECO:0000256" key="5">
    <source>
        <dbReference type="ARBA" id="ARBA00022741"/>
    </source>
</evidence>
<evidence type="ECO:0000259" key="15">
    <source>
        <dbReference type="PROSITE" id="PS50011"/>
    </source>
</evidence>
<dbReference type="PROSITE" id="PS50011">
    <property type="entry name" value="PROTEIN_KINASE_DOM"/>
    <property type="match status" value="1"/>
</dbReference>
<evidence type="ECO:0000256" key="9">
    <source>
        <dbReference type="ARBA" id="ARBA00023180"/>
    </source>
</evidence>
<dbReference type="PANTHER" id="PTHR27002">
    <property type="entry name" value="RECEPTOR-LIKE SERINE/THREONINE-PROTEIN KINASE SD1-8"/>
    <property type="match status" value="1"/>
</dbReference>
<accession>A0A540L8R9</accession>
<dbReference type="InterPro" id="IPR001223">
    <property type="entry name" value="Glyco_hydro18_cat"/>
</dbReference>
<evidence type="ECO:0000259" key="16">
    <source>
        <dbReference type="PROSITE" id="PS51910"/>
    </source>
</evidence>
<dbReference type="InterPro" id="IPR001245">
    <property type="entry name" value="Ser-Thr/Tyr_kinase_cat_dom"/>
</dbReference>
<dbReference type="SUPFAM" id="SSF54556">
    <property type="entry name" value="Chitinase insertion domain"/>
    <property type="match status" value="1"/>
</dbReference>
<evidence type="ECO:0000256" key="13">
    <source>
        <dbReference type="SAM" id="Phobius"/>
    </source>
</evidence>
<dbReference type="SMART" id="SM00636">
    <property type="entry name" value="Glyco_18"/>
    <property type="match status" value="1"/>
</dbReference>
<dbReference type="InterPro" id="IPR029070">
    <property type="entry name" value="Chitinase_insertion_sf"/>
</dbReference>
<keyword evidence="7" id="KW-0067">ATP-binding</keyword>
<keyword evidence="13" id="KW-0472">Membrane</keyword>
<dbReference type="InterPro" id="IPR000719">
    <property type="entry name" value="Prot_kinase_dom"/>
</dbReference>
<feature type="signal peptide" evidence="14">
    <location>
        <begin position="1"/>
        <end position="27"/>
    </location>
</feature>
<dbReference type="GO" id="GO:0005975">
    <property type="term" value="P:carbohydrate metabolic process"/>
    <property type="evidence" value="ECO:0007669"/>
    <property type="project" value="InterPro"/>
</dbReference>
<dbReference type="SUPFAM" id="SSF56112">
    <property type="entry name" value="Protein kinase-like (PK-like)"/>
    <property type="match status" value="1"/>
</dbReference>
<keyword evidence="2" id="KW-0723">Serine/threonine-protein kinase</keyword>
<keyword evidence="13" id="KW-0812">Transmembrane</keyword>
<dbReference type="PROSITE" id="PS51910">
    <property type="entry name" value="GH18_2"/>
    <property type="match status" value="1"/>
</dbReference>
<dbReference type="Gene3D" id="1.10.510.10">
    <property type="entry name" value="Transferase(Phosphotransferase) domain 1"/>
    <property type="match status" value="1"/>
</dbReference>
<dbReference type="InterPro" id="IPR011583">
    <property type="entry name" value="Chitinase_II/V-like_cat"/>
</dbReference>
<dbReference type="GO" id="GO:0008061">
    <property type="term" value="F:chitin binding"/>
    <property type="evidence" value="ECO:0007669"/>
    <property type="project" value="InterPro"/>
</dbReference>
<dbReference type="SUPFAM" id="SSF51445">
    <property type="entry name" value="(Trans)glycosidases"/>
    <property type="match status" value="1"/>
</dbReference>
<keyword evidence="3" id="KW-0808">Transferase</keyword>
<dbReference type="InterPro" id="IPR011009">
    <property type="entry name" value="Kinase-like_dom_sf"/>
</dbReference>
<dbReference type="CDD" id="cd14066">
    <property type="entry name" value="STKc_IRAK"/>
    <property type="match status" value="1"/>
</dbReference>
<evidence type="ECO:0000256" key="7">
    <source>
        <dbReference type="ARBA" id="ARBA00022840"/>
    </source>
</evidence>
<keyword evidence="6" id="KW-0418">Kinase</keyword>
<dbReference type="GO" id="GO:0005886">
    <property type="term" value="C:plasma membrane"/>
    <property type="evidence" value="ECO:0007669"/>
    <property type="project" value="TreeGrafter"/>
</dbReference>
<evidence type="ECO:0000256" key="14">
    <source>
        <dbReference type="SAM" id="SignalP"/>
    </source>
</evidence>
<dbReference type="InterPro" id="IPR008271">
    <property type="entry name" value="Ser/Thr_kinase_AS"/>
</dbReference>
<feature type="transmembrane region" description="Helical" evidence="13">
    <location>
        <begin position="381"/>
        <end position="403"/>
    </location>
</feature>
<evidence type="ECO:0000256" key="2">
    <source>
        <dbReference type="ARBA" id="ARBA00022527"/>
    </source>
</evidence>
<dbReference type="SMART" id="SM00220">
    <property type="entry name" value="S_TKc"/>
    <property type="match status" value="1"/>
</dbReference>
<evidence type="ECO:0000313" key="17">
    <source>
        <dbReference type="EMBL" id="TQD82874.1"/>
    </source>
</evidence>
<dbReference type="PANTHER" id="PTHR27002:SF1077">
    <property type="entry name" value="CYSTEINE-RICH RECEPTOR-LIKE PROTEIN KINASE 4"/>
    <property type="match status" value="1"/>
</dbReference>
<keyword evidence="4 14" id="KW-0732">Signal</keyword>
<evidence type="ECO:0000256" key="11">
    <source>
        <dbReference type="ARBA" id="ARBA00048679"/>
    </source>
</evidence>
<dbReference type="PROSITE" id="PS00108">
    <property type="entry name" value="PROTEIN_KINASE_ST"/>
    <property type="match status" value="1"/>
</dbReference>
<feature type="domain" description="Protein kinase" evidence="15">
    <location>
        <begin position="451"/>
        <end position="734"/>
    </location>
</feature>
<evidence type="ECO:0000256" key="3">
    <source>
        <dbReference type="ARBA" id="ARBA00022679"/>
    </source>
</evidence>
<dbReference type="AlphaFoldDB" id="A0A540L8R9"/>
<dbReference type="Pfam" id="PF00704">
    <property type="entry name" value="Glyco_hydro_18"/>
    <property type="match status" value="1"/>
</dbReference>
<dbReference type="FunFam" id="3.10.50.10:FF:000015">
    <property type="entry name" value="Chitotriosidase-1"/>
    <property type="match status" value="1"/>
</dbReference>
<dbReference type="FunFam" id="1.10.510.10:FF:001964">
    <property type="entry name" value="Uncharacterized protein"/>
    <property type="match status" value="1"/>
</dbReference>
<gene>
    <name evidence="17" type="ORF">C1H46_031538</name>
</gene>
<evidence type="ECO:0000256" key="6">
    <source>
        <dbReference type="ARBA" id="ARBA00022777"/>
    </source>
</evidence>
<protein>
    <recommendedName>
        <fullName evidence="1">non-specific serine/threonine protein kinase</fullName>
        <ecNumber evidence="1">2.7.11.1</ecNumber>
    </recommendedName>
</protein>
<dbReference type="GO" id="GO:0004674">
    <property type="term" value="F:protein serine/threonine kinase activity"/>
    <property type="evidence" value="ECO:0007669"/>
    <property type="project" value="UniProtKB-KW"/>
</dbReference>
<dbReference type="InterPro" id="IPR017853">
    <property type="entry name" value="GH"/>
</dbReference>
<keyword evidence="18" id="KW-1185">Reference proteome</keyword>
<evidence type="ECO:0000256" key="1">
    <source>
        <dbReference type="ARBA" id="ARBA00012513"/>
    </source>
</evidence>
<evidence type="ECO:0000313" key="18">
    <source>
        <dbReference type="Proteomes" id="UP000315295"/>
    </source>
</evidence>
<evidence type="ECO:0000256" key="12">
    <source>
        <dbReference type="SAM" id="MobiDB-lite"/>
    </source>
</evidence>
<feature type="region of interest" description="Disordered" evidence="12">
    <location>
        <begin position="731"/>
        <end position="751"/>
    </location>
</feature>
<feature type="domain" description="GH18" evidence="16">
    <location>
        <begin position="30"/>
        <end position="373"/>
    </location>
</feature>
<dbReference type="FunFam" id="3.30.200.20:FF:000195">
    <property type="entry name" value="G-type lectin S-receptor-like serine/threonine-protein kinase"/>
    <property type="match status" value="1"/>
</dbReference>
<comment type="caution">
    <text evidence="17">The sequence shown here is derived from an EMBL/GenBank/DDBJ whole genome shotgun (WGS) entry which is preliminary data.</text>
</comment>
<keyword evidence="5" id="KW-0547">Nucleotide-binding</keyword>
<evidence type="ECO:0000256" key="10">
    <source>
        <dbReference type="ARBA" id="ARBA00047899"/>
    </source>
</evidence>
<feature type="chain" id="PRO_5021854271" description="non-specific serine/threonine protein kinase" evidence="14">
    <location>
        <begin position="28"/>
        <end position="768"/>
    </location>
</feature>
<dbReference type="Gene3D" id="3.20.20.80">
    <property type="entry name" value="Glycosidases"/>
    <property type="match status" value="1"/>
</dbReference>
<evidence type="ECO:0000256" key="4">
    <source>
        <dbReference type="ARBA" id="ARBA00022729"/>
    </source>
</evidence>
<name>A0A540L8R9_MALBA</name>